<evidence type="ECO:0000256" key="1">
    <source>
        <dbReference type="ARBA" id="ARBA00008324"/>
    </source>
</evidence>
<dbReference type="VEuPathDB" id="FungiDB:Malapachy_3749"/>
<dbReference type="GeneID" id="28730084"/>
<dbReference type="RefSeq" id="XP_017991993.1">
    <property type="nucleotide sequence ID" value="XM_018138208.1"/>
</dbReference>
<keyword evidence="2" id="KW-0378">Hydrolase</keyword>
<comment type="similarity">
    <text evidence="1">Belongs to the thioesterase PaaI family.</text>
</comment>
<evidence type="ECO:0000313" key="5">
    <source>
        <dbReference type="Proteomes" id="UP000037751"/>
    </source>
</evidence>
<dbReference type="InterPro" id="IPR006683">
    <property type="entry name" value="Thioestr_dom"/>
</dbReference>
<dbReference type="CDD" id="cd03443">
    <property type="entry name" value="PaaI_thioesterase"/>
    <property type="match status" value="1"/>
</dbReference>
<evidence type="ECO:0000256" key="2">
    <source>
        <dbReference type="ARBA" id="ARBA00022801"/>
    </source>
</evidence>
<dbReference type="InterPro" id="IPR033120">
    <property type="entry name" value="HOTDOG_ACOT"/>
</dbReference>
<evidence type="ECO:0000313" key="4">
    <source>
        <dbReference type="EMBL" id="KOS14361.1"/>
    </source>
</evidence>
<gene>
    <name evidence="4" type="ORF">Malapachy_3749</name>
</gene>
<dbReference type="GO" id="GO:0047617">
    <property type="term" value="F:fatty acyl-CoA hydrolase activity"/>
    <property type="evidence" value="ECO:0007669"/>
    <property type="project" value="InterPro"/>
</dbReference>
<dbReference type="STRING" id="77020.A0A0M8MVF0"/>
<accession>A0A0M8MVF0</accession>
<dbReference type="EMBL" id="LGAV01000004">
    <property type="protein sequence ID" value="KOS14361.1"/>
    <property type="molecule type" value="Genomic_DNA"/>
</dbReference>
<evidence type="ECO:0000259" key="3">
    <source>
        <dbReference type="PROSITE" id="PS51770"/>
    </source>
</evidence>
<reference evidence="4 5" key="1">
    <citation type="submission" date="2015-07" db="EMBL/GenBank/DDBJ databases">
        <title>Draft Genome Sequence of Malassezia furfur CBS1878 and Malassezia pachydermatis CBS1879.</title>
        <authorList>
            <person name="Triana S."/>
            <person name="Ohm R."/>
            <person name="Gonzalez A."/>
            <person name="DeCock H."/>
            <person name="Restrepo S."/>
            <person name="Celis A."/>
        </authorList>
    </citation>
    <scope>NUCLEOTIDE SEQUENCE [LARGE SCALE GENOMIC DNA]</scope>
    <source>
        <strain evidence="4 5">CBS 1879</strain>
    </source>
</reference>
<dbReference type="Proteomes" id="UP000037751">
    <property type="component" value="Unassembled WGS sequence"/>
</dbReference>
<proteinExistence type="inferred from homology"/>
<dbReference type="OrthoDB" id="2831072at2759"/>
<sequence>MPMQSVDEAAAMIEQMLDAMMTSEDSYNVATLKKSFCFLTHCERDGVVWRGGWRSVSDRPKRARRAMVRFRLKVAPHMANPFGTMHGGCTATIADTLSSFALLLHCSGEPHEPWTTMGMSQTLSVQYAAPLSIGTWIEVEARTMSVGRAAALLHIDFFALDSRDGKRVTHAATATHTKIDVSKPHAKL</sequence>
<protein>
    <submittedName>
        <fullName evidence="4">Thioesterase family</fullName>
    </submittedName>
</protein>
<name>A0A0M8MVF0_9BASI</name>
<organism evidence="4 5">
    <name type="scientific">Malassezia pachydermatis</name>
    <dbReference type="NCBI Taxonomy" id="77020"/>
    <lineage>
        <taxon>Eukaryota</taxon>
        <taxon>Fungi</taxon>
        <taxon>Dikarya</taxon>
        <taxon>Basidiomycota</taxon>
        <taxon>Ustilaginomycotina</taxon>
        <taxon>Malasseziomycetes</taxon>
        <taxon>Malasseziales</taxon>
        <taxon>Malasseziaceae</taxon>
        <taxon>Malassezia</taxon>
    </lineage>
</organism>
<dbReference type="PROSITE" id="PS51770">
    <property type="entry name" value="HOTDOG_ACOT"/>
    <property type="match status" value="1"/>
</dbReference>
<dbReference type="Gene3D" id="3.10.129.10">
    <property type="entry name" value="Hotdog Thioesterase"/>
    <property type="match status" value="1"/>
</dbReference>
<dbReference type="PANTHER" id="PTHR21660">
    <property type="entry name" value="THIOESTERASE SUPERFAMILY MEMBER-RELATED"/>
    <property type="match status" value="1"/>
</dbReference>
<dbReference type="PANTHER" id="PTHR21660:SF1">
    <property type="entry name" value="ACYL-COENZYME A THIOESTERASE 13"/>
    <property type="match status" value="1"/>
</dbReference>
<dbReference type="AlphaFoldDB" id="A0A0M8MVF0"/>
<dbReference type="Pfam" id="PF03061">
    <property type="entry name" value="4HBT"/>
    <property type="match status" value="1"/>
</dbReference>
<comment type="caution">
    <text evidence="4">The sequence shown here is derived from an EMBL/GenBank/DDBJ whole genome shotgun (WGS) entry which is preliminary data.</text>
</comment>
<dbReference type="InterPro" id="IPR039298">
    <property type="entry name" value="ACOT13"/>
</dbReference>
<dbReference type="SUPFAM" id="SSF54637">
    <property type="entry name" value="Thioesterase/thiol ester dehydrase-isomerase"/>
    <property type="match status" value="1"/>
</dbReference>
<keyword evidence="5" id="KW-1185">Reference proteome</keyword>
<feature type="domain" description="HotDog ACOT-type" evidence="3">
    <location>
        <begin position="64"/>
        <end position="184"/>
    </location>
</feature>
<dbReference type="InterPro" id="IPR029069">
    <property type="entry name" value="HotDog_dom_sf"/>
</dbReference>